<keyword evidence="4" id="KW-1185">Reference proteome</keyword>
<dbReference type="AlphaFoldDB" id="A0A5J4YXC4"/>
<dbReference type="OrthoDB" id="272077at2759"/>
<dbReference type="Gene3D" id="1.25.40.10">
    <property type="entry name" value="Tetratricopeptide repeat domain"/>
    <property type="match status" value="2"/>
</dbReference>
<evidence type="ECO:0000313" key="4">
    <source>
        <dbReference type="Proteomes" id="UP000324585"/>
    </source>
</evidence>
<dbReference type="EMBL" id="VRMN01000003">
    <property type="protein sequence ID" value="KAA8495808.1"/>
    <property type="molecule type" value="Genomic_DNA"/>
</dbReference>
<dbReference type="PANTHER" id="PTHR11102">
    <property type="entry name" value="SEL-1-LIKE PROTEIN"/>
    <property type="match status" value="1"/>
</dbReference>
<dbReference type="Proteomes" id="UP000324585">
    <property type="component" value="Unassembled WGS sequence"/>
</dbReference>
<sequence length="368" mass="40929">MATLATGLTFRGWVRCGHEHVAKGLPFRNALPGVRECRARESAWVSKVQGFAAVHPGIHGVSKYGFRVSESRGFSSTVDDFRSKSRRSKETSAGPKALSFEAQIPKHHVEDSGFVRDSVERQTLTKAPAQAEWARLYAKKRERQGSEREVGEDQEKALQRLHLAAEAGIASAQFRLAMKYGSGTDGVQLDEQNAIKWFQKAAVAGDARAQFIMGGMYAEGECGLQRDMRKAVKWFRKAAVQEHRVAQFNMSICYKLGAGGLPQDDREAVKWCRRSAENDYDTAQYTLGSLHSSGECGVTLDHYEAQKWIRKAAMNGHAHAQFLMGVIYVSGHCGLPVDDRAAKRWFRMAAAQGDENAAMSLRQLQRTF</sequence>
<dbReference type="InterPro" id="IPR011990">
    <property type="entry name" value="TPR-like_helical_dom_sf"/>
</dbReference>
<evidence type="ECO:0000256" key="2">
    <source>
        <dbReference type="SAM" id="MobiDB-lite"/>
    </source>
</evidence>
<proteinExistence type="inferred from homology"/>
<dbReference type="SMART" id="SM00671">
    <property type="entry name" value="SEL1"/>
    <property type="match status" value="6"/>
</dbReference>
<gene>
    <name evidence="3" type="ORF">FVE85_1963</name>
</gene>
<reference evidence="4" key="1">
    <citation type="journal article" date="2019" name="Nat. Commun.">
        <title>Expansion of phycobilisome linker gene families in mesophilic red algae.</title>
        <authorList>
            <person name="Lee J."/>
            <person name="Kim D."/>
            <person name="Bhattacharya D."/>
            <person name="Yoon H.S."/>
        </authorList>
    </citation>
    <scope>NUCLEOTIDE SEQUENCE [LARGE SCALE GENOMIC DNA]</scope>
    <source>
        <strain evidence="4">CCMP 1328</strain>
    </source>
</reference>
<organism evidence="3 4">
    <name type="scientific">Porphyridium purpureum</name>
    <name type="common">Red alga</name>
    <name type="synonym">Porphyridium cruentum</name>
    <dbReference type="NCBI Taxonomy" id="35688"/>
    <lineage>
        <taxon>Eukaryota</taxon>
        <taxon>Rhodophyta</taxon>
        <taxon>Bangiophyceae</taxon>
        <taxon>Porphyridiales</taxon>
        <taxon>Porphyridiaceae</taxon>
        <taxon>Porphyridium</taxon>
    </lineage>
</organism>
<protein>
    <submittedName>
        <fullName evidence="3">Secretory immunoglobulin A-binding protein EsiB</fullName>
    </submittedName>
</protein>
<dbReference type="PANTHER" id="PTHR11102:SF160">
    <property type="entry name" value="ERAD-ASSOCIATED E3 UBIQUITIN-PROTEIN LIGASE COMPONENT HRD3"/>
    <property type="match status" value="1"/>
</dbReference>
<evidence type="ECO:0000256" key="1">
    <source>
        <dbReference type="ARBA" id="ARBA00038101"/>
    </source>
</evidence>
<comment type="similarity">
    <text evidence="1">Belongs to the sel-1 family.</text>
</comment>
<evidence type="ECO:0000313" key="3">
    <source>
        <dbReference type="EMBL" id="KAA8495808.1"/>
    </source>
</evidence>
<dbReference type="InterPro" id="IPR006597">
    <property type="entry name" value="Sel1-like"/>
</dbReference>
<dbReference type="SUPFAM" id="SSF81901">
    <property type="entry name" value="HCP-like"/>
    <property type="match status" value="2"/>
</dbReference>
<comment type="caution">
    <text evidence="3">The sequence shown here is derived from an EMBL/GenBank/DDBJ whole genome shotgun (WGS) entry which is preliminary data.</text>
</comment>
<dbReference type="Pfam" id="PF08238">
    <property type="entry name" value="Sel1"/>
    <property type="match status" value="6"/>
</dbReference>
<name>A0A5J4YXC4_PORPP</name>
<dbReference type="InterPro" id="IPR050767">
    <property type="entry name" value="Sel1_AlgK"/>
</dbReference>
<feature type="region of interest" description="Disordered" evidence="2">
    <location>
        <begin position="77"/>
        <end position="96"/>
    </location>
</feature>
<accession>A0A5J4YXC4</accession>